<reference evidence="3 4" key="2">
    <citation type="journal article" date="2010" name="Stand. Genomic Sci.">
        <title>Complete genome sequence of Sebaldella termitidis type strain (NCTC 11300).</title>
        <authorList>
            <person name="Harmon-Smith M."/>
            <person name="Celia L."/>
            <person name="Chertkov O."/>
            <person name="Lapidus A."/>
            <person name="Copeland A."/>
            <person name="Glavina Del Rio T."/>
            <person name="Nolan M."/>
            <person name="Lucas S."/>
            <person name="Tice H."/>
            <person name="Cheng J.F."/>
            <person name="Han C."/>
            <person name="Detter J.C."/>
            <person name="Bruce D."/>
            <person name="Goodwin L."/>
            <person name="Pitluck S."/>
            <person name="Pati A."/>
            <person name="Liolios K."/>
            <person name="Ivanova N."/>
            <person name="Mavromatis K."/>
            <person name="Mikhailova N."/>
            <person name="Chen A."/>
            <person name="Palaniappan K."/>
            <person name="Land M."/>
            <person name="Hauser L."/>
            <person name="Chang Y.J."/>
            <person name="Jeffries C.D."/>
            <person name="Brettin T."/>
            <person name="Goker M."/>
            <person name="Beck B."/>
            <person name="Bristow J."/>
            <person name="Eisen J.A."/>
            <person name="Markowitz V."/>
            <person name="Hugenholtz P."/>
            <person name="Kyrpides N.C."/>
            <person name="Klenk H.P."/>
            <person name="Chen F."/>
        </authorList>
    </citation>
    <scope>NUCLEOTIDE SEQUENCE [LARGE SCALE GENOMIC DNA]</scope>
    <source>
        <strain evidence="4">ATCC 33386 / NCTC 11300</strain>
    </source>
</reference>
<evidence type="ECO:0000313" key="4">
    <source>
        <dbReference type="Proteomes" id="UP000000845"/>
    </source>
</evidence>
<accession>D1AK02</accession>
<dbReference type="InterPro" id="IPR051614">
    <property type="entry name" value="UPF0045_domain"/>
</dbReference>
<evidence type="ECO:0000256" key="1">
    <source>
        <dbReference type="ARBA" id="ARBA00010272"/>
    </source>
</evidence>
<dbReference type="PANTHER" id="PTHR33777:SF1">
    <property type="entry name" value="UPF0045 PROTEIN ECM15"/>
    <property type="match status" value="1"/>
</dbReference>
<keyword evidence="4" id="KW-1185">Reference proteome</keyword>
<dbReference type="Gene3D" id="3.30.70.930">
    <property type="match status" value="1"/>
</dbReference>
<feature type="domain" description="Thiamine-binding protein" evidence="2">
    <location>
        <begin position="6"/>
        <end position="93"/>
    </location>
</feature>
<dbReference type="Pfam" id="PF01910">
    <property type="entry name" value="Thiamine_BP"/>
    <property type="match status" value="1"/>
</dbReference>
<gene>
    <name evidence="3" type="ordered locus">Sterm_2063</name>
</gene>
<dbReference type="EMBL" id="CP001739">
    <property type="protein sequence ID" value="ACZ08918.1"/>
    <property type="molecule type" value="Genomic_DNA"/>
</dbReference>
<evidence type="ECO:0000313" key="3">
    <source>
        <dbReference type="EMBL" id="ACZ08918.1"/>
    </source>
</evidence>
<dbReference type="HOGENOM" id="CLU_137479_2_0_0"/>
<reference evidence="4" key="1">
    <citation type="submission" date="2009-09" db="EMBL/GenBank/DDBJ databases">
        <title>The complete chromosome of Sebaldella termitidis ATCC 33386.</title>
        <authorList>
            <consortium name="US DOE Joint Genome Institute (JGI-PGF)"/>
            <person name="Lucas S."/>
            <person name="Copeland A."/>
            <person name="Lapidus A."/>
            <person name="Glavina del Rio T."/>
            <person name="Dalin E."/>
            <person name="Tice H."/>
            <person name="Bruce D."/>
            <person name="Goodwin L."/>
            <person name="Pitluck S."/>
            <person name="Kyrpides N."/>
            <person name="Mavromatis K."/>
            <person name="Ivanova N."/>
            <person name="Mikhailova N."/>
            <person name="Sims D."/>
            <person name="Meincke L."/>
            <person name="Brettin T."/>
            <person name="Detter J.C."/>
            <person name="Han C."/>
            <person name="Larimer F."/>
            <person name="Land M."/>
            <person name="Hauser L."/>
            <person name="Markowitz V."/>
            <person name="Cheng J.F."/>
            <person name="Hugenholtz P."/>
            <person name="Woyke T."/>
            <person name="Wu D."/>
            <person name="Eisen J.A."/>
        </authorList>
    </citation>
    <scope>NUCLEOTIDE SEQUENCE [LARGE SCALE GENOMIC DNA]</scope>
    <source>
        <strain evidence="4">ATCC 33386 / NCTC 11300</strain>
    </source>
</reference>
<comment type="similarity">
    <text evidence="1">Belongs to the UPF0045 family.</text>
</comment>
<dbReference type="SUPFAM" id="SSF89957">
    <property type="entry name" value="MTH1187/YkoF-like"/>
    <property type="match status" value="1"/>
</dbReference>
<dbReference type="InterPro" id="IPR029756">
    <property type="entry name" value="MTH1187/YkoF-like"/>
</dbReference>
<dbReference type="STRING" id="526218.Sterm_2063"/>
<organism evidence="3 4">
    <name type="scientific">Sebaldella termitidis (strain ATCC 33386 / NCTC 11300)</name>
    <dbReference type="NCBI Taxonomy" id="526218"/>
    <lineage>
        <taxon>Bacteria</taxon>
        <taxon>Fusobacteriati</taxon>
        <taxon>Fusobacteriota</taxon>
        <taxon>Fusobacteriia</taxon>
        <taxon>Fusobacteriales</taxon>
        <taxon>Leptotrichiaceae</taxon>
        <taxon>Sebaldella</taxon>
    </lineage>
</organism>
<dbReference type="AlphaFoldDB" id="D1AK02"/>
<sequence length="95" mass="10723">MLVNLSLQVIPTVKEEDIYYVVDRVIDRIAESGLKYEVGPMETTIEGELADLLEIVKDAQEICVKYGASRVCSVVKIDYKPEGVTIDEKIGKYRK</sequence>
<protein>
    <recommendedName>
        <fullName evidence="2">Thiamine-binding protein domain-containing protein</fullName>
    </recommendedName>
</protein>
<dbReference type="InterPro" id="IPR002767">
    <property type="entry name" value="Thiamine_BP"/>
</dbReference>
<dbReference type="KEGG" id="str:Sterm_2063"/>
<dbReference type="Proteomes" id="UP000000845">
    <property type="component" value="Chromosome"/>
</dbReference>
<evidence type="ECO:0000259" key="2">
    <source>
        <dbReference type="Pfam" id="PF01910"/>
    </source>
</evidence>
<dbReference type="GO" id="GO:0005829">
    <property type="term" value="C:cytosol"/>
    <property type="evidence" value="ECO:0007669"/>
    <property type="project" value="TreeGrafter"/>
</dbReference>
<dbReference type="PANTHER" id="PTHR33777">
    <property type="entry name" value="UPF0045 PROTEIN ECM15"/>
    <property type="match status" value="1"/>
</dbReference>
<dbReference type="RefSeq" id="WP_012861512.1">
    <property type="nucleotide sequence ID" value="NC_013517.1"/>
</dbReference>
<dbReference type="eggNOG" id="COG0011">
    <property type="taxonomic scope" value="Bacteria"/>
</dbReference>
<proteinExistence type="inferred from homology"/>
<name>D1AK02_SEBTE</name>